<feature type="compositionally biased region" description="Polar residues" evidence="6">
    <location>
        <begin position="738"/>
        <end position="747"/>
    </location>
</feature>
<name>A0A504YZ88_FASGI</name>
<dbReference type="PANTHER" id="PTHR23059">
    <property type="entry name" value="CYSTEINE AND HISTIDINE-RICH PROTEIN 1"/>
    <property type="match status" value="1"/>
</dbReference>
<feature type="compositionally biased region" description="Low complexity" evidence="6">
    <location>
        <begin position="66"/>
        <end position="79"/>
    </location>
</feature>
<protein>
    <recommendedName>
        <fullName evidence="11">Cysteine and histidine-rich protein 1</fullName>
    </recommendedName>
</protein>
<dbReference type="InterPro" id="IPR001293">
    <property type="entry name" value="Znf_TRAF"/>
</dbReference>
<feature type="region of interest" description="Disordered" evidence="6">
    <location>
        <begin position="726"/>
        <end position="758"/>
    </location>
</feature>
<dbReference type="PANTHER" id="PTHR23059:SF4">
    <property type="entry name" value="ZINC FINGER TRAF-TYPE-CONTAINING PROTEIN 1"/>
    <property type="match status" value="1"/>
</dbReference>
<evidence type="ECO:0000259" key="7">
    <source>
        <dbReference type="PROSITE" id="PS50089"/>
    </source>
</evidence>
<sequence>MLNPNKLAHRQKLHQSTFRNLQFITEVDVCSMPPPSKQAKISSTNQNIHGYGTESAFTVSSDLPKEQSNSSESEISQNNQHEREEQALQEIVRSLLTCAVCLDVPRQAFQCSNGHLICVHCATRLLQQQSPSDAVCPSCRIPLQFGLRRCLLAEQLAAELPSNCRFCGSKMVRKLTELHETTICPSRPVTCRFSVVGCPWSGKWNQLESHTVHCAYKEKRLHEVESVLVAALDQNQIWQAERNQFSRGLLTRLAKSPGGLKAFRKLVGVSRETQSLESEEGIATYQSTSNLFRCCGLKRVTLEVTINYIQGELRYRVKSKSEQASEILFCLCLVRCGDAEFDVNDQLHNFRFTSNQKESSDYLTKLIYRRTTESCSSTRKTLDQISAQNWYFGFPLENLKNASNLILEFIAFKDRNDIFDGDINEFSTHSSHILQESLEAENPGPESSDVPNVSNLAQEVANANGSTSSYWHQVLQTPTNSLLRPLLNLFFANQDQGTGNNNAPLVIGSLPQSMVFTLTNLSPTDARIRLIELGTVNESSQEDTENDESDDNSSEEDAANTTEEDETDSEGDDPEMEDEATNPNGEVTREERNNNALNNEQEEDGCRTYCQQNKHRHAAKTKNSFDSNHSISRAVSSQKSCSCVEKSRGTNHDHKCGAGSSLRRKILQPRRQTRRIQSGEGVSCCQINNPRRLNRNRNMSGENQEGVNVLKDSVEQTTSRKRRNFSVGDDSVKRSILDNPSNPNTINDVAENRTGPTTIPKLHSQRWLNRVIGNITRIARFFVRPHVATPLAYLISTENRVENRDSHHSQSASENHCQNTISTVNPTDMQKTMWTLPINENPIVTQNNSAGYNEDSDNKTVYLPVDSLQPAVRSFRADISGEVIHLAKRFAGRHHSTPAAEKFSETLQIELSANNTHESGCQVCENIQYSSRCS</sequence>
<accession>A0A504YZ88</accession>
<evidence type="ECO:0008006" key="11">
    <source>
        <dbReference type="Google" id="ProtNLM"/>
    </source>
</evidence>
<organism evidence="9 10">
    <name type="scientific">Fasciola gigantica</name>
    <name type="common">Giant liver fluke</name>
    <dbReference type="NCBI Taxonomy" id="46835"/>
    <lineage>
        <taxon>Eukaryota</taxon>
        <taxon>Metazoa</taxon>
        <taxon>Spiralia</taxon>
        <taxon>Lophotrochozoa</taxon>
        <taxon>Platyhelminthes</taxon>
        <taxon>Trematoda</taxon>
        <taxon>Digenea</taxon>
        <taxon>Plagiorchiida</taxon>
        <taxon>Echinostomata</taxon>
        <taxon>Echinostomatoidea</taxon>
        <taxon>Fasciolidae</taxon>
        <taxon>Fasciola</taxon>
    </lineage>
</organism>
<evidence type="ECO:0000313" key="9">
    <source>
        <dbReference type="EMBL" id="TPP66753.1"/>
    </source>
</evidence>
<dbReference type="SUPFAM" id="SSF49599">
    <property type="entry name" value="TRAF domain-like"/>
    <property type="match status" value="1"/>
</dbReference>
<feature type="compositionally biased region" description="Acidic residues" evidence="6">
    <location>
        <begin position="540"/>
        <end position="580"/>
    </location>
</feature>
<comment type="caution">
    <text evidence="9">The sequence shown here is derived from an EMBL/GenBank/DDBJ whole genome shotgun (WGS) entry which is preliminary data.</text>
</comment>
<evidence type="ECO:0000256" key="3">
    <source>
        <dbReference type="ARBA" id="ARBA00022833"/>
    </source>
</evidence>
<keyword evidence="10" id="KW-1185">Reference proteome</keyword>
<evidence type="ECO:0000256" key="2">
    <source>
        <dbReference type="ARBA" id="ARBA00022771"/>
    </source>
</evidence>
<feature type="region of interest" description="Disordered" evidence="6">
    <location>
        <begin position="533"/>
        <end position="604"/>
    </location>
</feature>
<keyword evidence="3 5" id="KW-0862">Zinc</keyword>
<evidence type="ECO:0000259" key="8">
    <source>
        <dbReference type="PROSITE" id="PS50145"/>
    </source>
</evidence>
<dbReference type="PROSITE" id="PS50089">
    <property type="entry name" value="ZF_RING_2"/>
    <property type="match status" value="1"/>
</dbReference>
<feature type="domain" description="TRAF-type" evidence="8">
    <location>
        <begin position="160"/>
        <end position="198"/>
    </location>
</feature>
<dbReference type="GO" id="GO:0005634">
    <property type="term" value="C:nucleus"/>
    <property type="evidence" value="ECO:0007669"/>
    <property type="project" value="TreeGrafter"/>
</dbReference>
<evidence type="ECO:0000313" key="10">
    <source>
        <dbReference type="Proteomes" id="UP000316759"/>
    </source>
</evidence>
<dbReference type="AlphaFoldDB" id="A0A504YZ88"/>
<evidence type="ECO:0000256" key="1">
    <source>
        <dbReference type="ARBA" id="ARBA00022723"/>
    </source>
</evidence>
<dbReference type="Proteomes" id="UP000316759">
    <property type="component" value="Unassembled WGS sequence"/>
</dbReference>
<dbReference type="EMBL" id="SUNJ01001439">
    <property type="protein sequence ID" value="TPP66753.1"/>
    <property type="molecule type" value="Genomic_DNA"/>
</dbReference>
<dbReference type="PROSITE" id="PS50145">
    <property type="entry name" value="ZF_TRAF"/>
    <property type="match status" value="1"/>
</dbReference>
<reference evidence="9 10" key="1">
    <citation type="submission" date="2019-04" db="EMBL/GenBank/DDBJ databases">
        <title>Annotation for the trematode Fasciola gigantica.</title>
        <authorList>
            <person name="Choi Y.-J."/>
        </authorList>
    </citation>
    <scope>NUCLEOTIDE SEQUENCE [LARGE SCALE GENOMIC DNA]</scope>
    <source>
        <strain evidence="9">Uganda_cow_1</strain>
    </source>
</reference>
<dbReference type="Gene3D" id="3.30.40.10">
    <property type="entry name" value="Zinc/RING finger domain, C3HC4 (zinc finger)"/>
    <property type="match status" value="2"/>
</dbReference>
<comment type="similarity">
    <text evidence="4">Belongs to the ZFTRAF1 family.</text>
</comment>
<keyword evidence="1 5" id="KW-0479">Metal-binding</keyword>
<dbReference type="InterPro" id="IPR039338">
    <property type="entry name" value="ZFTRAF1"/>
</dbReference>
<dbReference type="InterPro" id="IPR001841">
    <property type="entry name" value="Znf_RING"/>
</dbReference>
<evidence type="ECO:0000256" key="4">
    <source>
        <dbReference type="ARBA" id="ARBA00034319"/>
    </source>
</evidence>
<evidence type="ECO:0000256" key="6">
    <source>
        <dbReference type="SAM" id="MobiDB-lite"/>
    </source>
</evidence>
<gene>
    <name evidence="9" type="ORF">FGIG_07182</name>
</gene>
<dbReference type="STRING" id="46835.A0A504YZ88"/>
<dbReference type="InterPro" id="IPR013083">
    <property type="entry name" value="Znf_RING/FYVE/PHD"/>
</dbReference>
<dbReference type="OrthoDB" id="6275584at2759"/>
<evidence type="ECO:0000256" key="5">
    <source>
        <dbReference type="PROSITE-ProRule" id="PRU00207"/>
    </source>
</evidence>
<feature type="domain" description="RING-type" evidence="7">
    <location>
        <begin position="98"/>
        <end position="140"/>
    </location>
</feature>
<feature type="region of interest" description="Disordered" evidence="6">
    <location>
        <begin position="59"/>
        <end position="84"/>
    </location>
</feature>
<feature type="zinc finger region" description="TRAF-type" evidence="5">
    <location>
        <begin position="160"/>
        <end position="198"/>
    </location>
</feature>
<dbReference type="SUPFAM" id="SSF57850">
    <property type="entry name" value="RING/U-box"/>
    <property type="match status" value="1"/>
</dbReference>
<dbReference type="GO" id="GO:0008270">
    <property type="term" value="F:zinc ion binding"/>
    <property type="evidence" value="ECO:0007669"/>
    <property type="project" value="UniProtKB-KW"/>
</dbReference>
<proteinExistence type="inferred from homology"/>
<keyword evidence="2 5" id="KW-0863">Zinc-finger</keyword>